<dbReference type="GO" id="GO:0046657">
    <property type="term" value="P:folic acid catabolic process"/>
    <property type="evidence" value="ECO:0007669"/>
    <property type="project" value="TreeGrafter"/>
</dbReference>
<name>A0AA41Z778_9SPHN</name>
<dbReference type="Proteomes" id="UP001165565">
    <property type="component" value="Unassembled WGS sequence"/>
</dbReference>
<keyword evidence="5" id="KW-1185">Reference proteome</keyword>
<proteinExistence type="predicted"/>
<dbReference type="InterPro" id="IPR017145">
    <property type="entry name" value="Aminobenzoyl-glu_utiliz_pB"/>
</dbReference>
<keyword evidence="1" id="KW-0378">Hydrolase</keyword>
<dbReference type="Gene3D" id="3.30.70.360">
    <property type="match status" value="1"/>
</dbReference>
<accession>A0AA41Z778</accession>
<dbReference type="PANTHER" id="PTHR30575">
    <property type="entry name" value="PEPTIDASE M20"/>
    <property type="match status" value="1"/>
</dbReference>
<dbReference type="InterPro" id="IPR017439">
    <property type="entry name" value="Amidohydrolase"/>
</dbReference>
<dbReference type="Pfam" id="PF01546">
    <property type="entry name" value="Peptidase_M20"/>
    <property type="match status" value="1"/>
</dbReference>
<protein>
    <submittedName>
        <fullName evidence="4">Amidohydrolase</fullName>
    </submittedName>
</protein>
<dbReference type="AlphaFoldDB" id="A0AA41Z778"/>
<evidence type="ECO:0000256" key="1">
    <source>
        <dbReference type="ARBA" id="ARBA00022801"/>
    </source>
</evidence>
<dbReference type="SUPFAM" id="SSF55031">
    <property type="entry name" value="Bacterial exopeptidase dimerisation domain"/>
    <property type="match status" value="1"/>
</dbReference>
<dbReference type="Gene3D" id="3.40.630.10">
    <property type="entry name" value="Zn peptidases"/>
    <property type="match status" value="1"/>
</dbReference>
<keyword evidence="2" id="KW-0732">Signal</keyword>
<feature type="signal peptide" evidence="2">
    <location>
        <begin position="1"/>
        <end position="20"/>
    </location>
</feature>
<dbReference type="RefSeq" id="WP_179515397.1">
    <property type="nucleotide sequence ID" value="NZ_JANFAV010000002.1"/>
</dbReference>
<evidence type="ECO:0000313" key="5">
    <source>
        <dbReference type="Proteomes" id="UP001165565"/>
    </source>
</evidence>
<sequence>MTTGLAAALGAVALAGTAQAAPLTDAQRAQLLAVSKKQEPALSSDALAIWNLAEVGYKEEKSSALLQDRLRKAGFTVRAGVAGMPTAFVASFRNGDGPVIGILAEYDALPGLSQAAVPDRKGTPGKNAAHGCGHNLFGAASVASAVALKEWMAANKVKGEVRVYGSPAEEGGSGKVYLVRDGLFNDVDAVLHWHPGDNNSYTVTPSMANISGKFRFHGVSAHAAAAPDQGRSALDGVQVMNIAVEHLREHIPDKTRIHYVITSGGKAPNVVPDFAEVYYYVRQADPQIVRDVWARVVKASKGAAIATDTTSDYEITGGVYSLLPNKTLLEVAERNFSKVPIAPWDAEQTAFATQMAKNLPRAGLLDPTPILPPSAEEQLNGSTDVADVSWTVPTMGISTTTWVPGTPAHSWQSSAASGTSLGVKGASVAASALTLMGAELLQSPDVLAKAKAELVERRGKDFKYAAMLGDRKPALDYRDPPAQ</sequence>
<evidence type="ECO:0000259" key="3">
    <source>
        <dbReference type="Pfam" id="PF07687"/>
    </source>
</evidence>
<dbReference type="SUPFAM" id="SSF53187">
    <property type="entry name" value="Zn-dependent exopeptidases"/>
    <property type="match status" value="1"/>
</dbReference>
<dbReference type="InterPro" id="IPR036264">
    <property type="entry name" value="Bact_exopeptidase_dim_dom"/>
</dbReference>
<dbReference type="InterPro" id="IPR011650">
    <property type="entry name" value="Peptidase_M20_dimer"/>
</dbReference>
<feature type="chain" id="PRO_5041413582" evidence="2">
    <location>
        <begin position="21"/>
        <end position="483"/>
    </location>
</feature>
<dbReference type="InterPro" id="IPR052030">
    <property type="entry name" value="Peptidase_M20/M20A_hydrolases"/>
</dbReference>
<dbReference type="PIRSF" id="PIRSF037227">
    <property type="entry name" value="Aminobenzoyl-glu_utiliz_pB"/>
    <property type="match status" value="1"/>
</dbReference>
<evidence type="ECO:0000256" key="2">
    <source>
        <dbReference type="SAM" id="SignalP"/>
    </source>
</evidence>
<dbReference type="GO" id="GO:0005737">
    <property type="term" value="C:cytoplasm"/>
    <property type="evidence" value="ECO:0007669"/>
    <property type="project" value="TreeGrafter"/>
</dbReference>
<comment type="caution">
    <text evidence="4">The sequence shown here is derived from an EMBL/GenBank/DDBJ whole genome shotgun (WGS) entry which is preliminary data.</text>
</comment>
<reference evidence="4" key="1">
    <citation type="submission" date="2022-06" db="EMBL/GenBank/DDBJ databases">
        <title>Sphingomonas sp. nov. isolated from rhizosphere soil of tomato.</title>
        <authorList>
            <person name="Dong H."/>
            <person name="Gao R."/>
        </authorList>
    </citation>
    <scope>NUCLEOTIDE SEQUENCE</scope>
    <source>
        <strain evidence="4">MMSM24</strain>
    </source>
</reference>
<dbReference type="GO" id="GO:0071713">
    <property type="term" value="F:para-aminobenzoyl-glutamate hydrolase activity"/>
    <property type="evidence" value="ECO:0007669"/>
    <property type="project" value="TreeGrafter"/>
</dbReference>
<dbReference type="NCBIfam" id="TIGR01891">
    <property type="entry name" value="amidohydrolases"/>
    <property type="match status" value="1"/>
</dbReference>
<organism evidence="4 5">
    <name type="scientific">Sphingomonas lycopersici</name>
    <dbReference type="NCBI Taxonomy" id="2951807"/>
    <lineage>
        <taxon>Bacteria</taxon>
        <taxon>Pseudomonadati</taxon>
        <taxon>Pseudomonadota</taxon>
        <taxon>Alphaproteobacteria</taxon>
        <taxon>Sphingomonadales</taxon>
        <taxon>Sphingomonadaceae</taxon>
        <taxon>Sphingomonas</taxon>
    </lineage>
</organism>
<dbReference type="EMBL" id="JANFAV010000002">
    <property type="protein sequence ID" value="MCW6534119.1"/>
    <property type="molecule type" value="Genomic_DNA"/>
</dbReference>
<dbReference type="GO" id="GO:0016805">
    <property type="term" value="F:dipeptidase activity"/>
    <property type="evidence" value="ECO:0007669"/>
    <property type="project" value="TreeGrafter"/>
</dbReference>
<evidence type="ECO:0000313" key="4">
    <source>
        <dbReference type="EMBL" id="MCW6534119.1"/>
    </source>
</evidence>
<gene>
    <name evidence="4" type="ORF">NEE01_04900</name>
</gene>
<feature type="domain" description="Peptidase M20 dimerisation" evidence="3">
    <location>
        <begin position="210"/>
        <end position="301"/>
    </location>
</feature>
<dbReference type="PANTHER" id="PTHR30575:SF0">
    <property type="entry name" value="XAA-ARG DIPEPTIDASE"/>
    <property type="match status" value="1"/>
</dbReference>
<dbReference type="Pfam" id="PF07687">
    <property type="entry name" value="M20_dimer"/>
    <property type="match status" value="1"/>
</dbReference>
<dbReference type="InterPro" id="IPR002933">
    <property type="entry name" value="Peptidase_M20"/>
</dbReference>